<dbReference type="EMBL" id="FONV01000002">
    <property type="protein sequence ID" value="SFE62109.1"/>
    <property type="molecule type" value="Genomic_DNA"/>
</dbReference>
<dbReference type="AlphaFoldDB" id="A0A1I2C1A9"/>
<proteinExistence type="predicted"/>
<keyword evidence="2" id="KW-1185">Reference proteome</keyword>
<accession>A0A1I2C1A9</accession>
<reference evidence="1 2" key="1">
    <citation type="submission" date="2016-10" db="EMBL/GenBank/DDBJ databases">
        <authorList>
            <person name="de Groot N.N."/>
        </authorList>
    </citation>
    <scope>NUCLEOTIDE SEQUENCE [LARGE SCALE GENOMIC DNA]</scope>
    <source>
        <strain evidence="1 2">DSM 43019</strain>
    </source>
</reference>
<dbReference type="Proteomes" id="UP000199645">
    <property type="component" value="Unassembled WGS sequence"/>
</dbReference>
<evidence type="ECO:0000313" key="2">
    <source>
        <dbReference type="Proteomes" id="UP000199645"/>
    </source>
</evidence>
<organism evidence="1 2">
    <name type="scientific">Actinoplanes philippinensis</name>
    <dbReference type="NCBI Taxonomy" id="35752"/>
    <lineage>
        <taxon>Bacteria</taxon>
        <taxon>Bacillati</taxon>
        <taxon>Actinomycetota</taxon>
        <taxon>Actinomycetes</taxon>
        <taxon>Micromonosporales</taxon>
        <taxon>Micromonosporaceae</taxon>
        <taxon>Actinoplanes</taxon>
    </lineage>
</organism>
<sequence>MKSSMRKWPATVRKANQPLSYGVASVRSKTSRSSLY</sequence>
<evidence type="ECO:0000313" key="1">
    <source>
        <dbReference type="EMBL" id="SFE62109.1"/>
    </source>
</evidence>
<gene>
    <name evidence="1" type="ORF">SAMN05421541_102647</name>
</gene>
<protein>
    <submittedName>
        <fullName evidence="1">Uncharacterized protein</fullName>
    </submittedName>
</protein>
<name>A0A1I2C1A9_9ACTN</name>